<keyword evidence="2" id="KW-1185">Reference proteome</keyword>
<comment type="caution">
    <text evidence="1">The sequence shown here is derived from an EMBL/GenBank/DDBJ whole genome shotgun (WGS) entry which is preliminary data.</text>
</comment>
<sequence>MSSPFPSPSPLATFFTSFASLGFTYNSRARTDTEYRRLRKQSFFNDSIKAQFHAAFEQEFDALICDGRRLCEILGVEPIPESQTQKKKALAGIHVNIYDLLEYARKWALDRDTAGTLKRFGNVKELANYSKARKRIYPRDEAKGQGALRFMLRVLFGRR</sequence>
<dbReference type="PANTHER" id="PTHR38846">
    <property type="entry name" value="C3H1-TYPE DOMAIN-CONTAINING PROTEIN"/>
    <property type="match status" value="1"/>
</dbReference>
<dbReference type="EMBL" id="VXIS01000090">
    <property type="protein sequence ID" value="KAA8906300.1"/>
    <property type="molecule type" value="Genomic_DNA"/>
</dbReference>
<dbReference type="AlphaFoldDB" id="A0A5J5EWP9"/>
<organism evidence="1 2">
    <name type="scientific">Sphaerosporella brunnea</name>
    <dbReference type="NCBI Taxonomy" id="1250544"/>
    <lineage>
        <taxon>Eukaryota</taxon>
        <taxon>Fungi</taxon>
        <taxon>Dikarya</taxon>
        <taxon>Ascomycota</taxon>
        <taxon>Pezizomycotina</taxon>
        <taxon>Pezizomycetes</taxon>
        <taxon>Pezizales</taxon>
        <taxon>Pyronemataceae</taxon>
        <taxon>Sphaerosporella</taxon>
    </lineage>
</organism>
<evidence type="ECO:0000313" key="1">
    <source>
        <dbReference type="EMBL" id="KAA8906300.1"/>
    </source>
</evidence>
<name>A0A5J5EWP9_9PEZI</name>
<reference evidence="1 2" key="1">
    <citation type="submission" date="2019-09" db="EMBL/GenBank/DDBJ databases">
        <title>Draft genome of the ectomycorrhizal ascomycete Sphaerosporella brunnea.</title>
        <authorList>
            <consortium name="DOE Joint Genome Institute"/>
            <person name="Benucci G.M."/>
            <person name="Marozzi G."/>
            <person name="Antonielli L."/>
            <person name="Sanchez S."/>
            <person name="Marco P."/>
            <person name="Wang X."/>
            <person name="Falini L.B."/>
            <person name="Barry K."/>
            <person name="Haridas S."/>
            <person name="Lipzen A."/>
            <person name="Labutti K."/>
            <person name="Grigoriev I.V."/>
            <person name="Murat C."/>
            <person name="Martin F."/>
            <person name="Albertini E."/>
            <person name="Donnini D."/>
            <person name="Bonito G."/>
        </authorList>
    </citation>
    <scope>NUCLEOTIDE SEQUENCE [LARGE SCALE GENOMIC DNA]</scope>
    <source>
        <strain evidence="1 2">Sb_GMNB300</strain>
    </source>
</reference>
<evidence type="ECO:0000313" key="2">
    <source>
        <dbReference type="Proteomes" id="UP000326924"/>
    </source>
</evidence>
<dbReference type="Proteomes" id="UP000326924">
    <property type="component" value="Unassembled WGS sequence"/>
</dbReference>
<proteinExistence type="predicted"/>
<dbReference type="OrthoDB" id="6105938at2759"/>
<dbReference type="InParanoid" id="A0A5J5EWP9"/>
<gene>
    <name evidence="1" type="ORF">FN846DRAFT_949050</name>
</gene>
<protein>
    <submittedName>
        <fullName evidence="1">Uncharacterized protein</fullName>
    </submittedName>
</protein>
<dbReference type="PANTHER" id="PTHR38846:SF1">
    <property type="entry name" value="C3H1-TYPE DOMAIN-CONTAINING PROTEIN"/>
    <property type="match status" value="1"/>
</dbReference>
<accession>A0A5J5EWP9</accession>